<name>A0A1R2AVI6_9CILI</name>
<dbReference type="PANTHER" id="PTHR46069">
    <property type="entry name" value="TUBULIN TYROSINE LIGASE"/>
    <property type="match status" value="1"/>
</dbReference>
<dbReference type="SUPFAM" id="SSF56059">
    <property type="entry name" value="Glutathione synthetase ATP-binding domain-like"/>
    <property type="match status" value="1"/>
</dbReference>
<accession>A0A1R2AVI6</accession>
<dbReference type="InterPro" id="IPR004344">
    <property type="entry name" value="TTL/TTLL_fam"/>
</dbReference>
<dbReference type="Pfam" id="PF03133">
    <property type="entry name" value="TTL"/>
    <property type="match status" value="1"/>
</dbReference>
<proteinExistence type="predicted"/>
<sequence>MQLQRNKVYTYHYSLSPQKQRKATGSRLIILKNPINKLQSPISWQSDLFTEQPILKPHPSEKAKNIARGISPFKVPGDSRTVLISQIDGNKFTFPSIGSPVMSVIRLKEAMRDRDWVIKARESLSRELSELINCSNGVEIEIPQGCFKYYLGKGNNMTLIKQCFNSRWWWTEDSAKSANVIWTQTISKGFFENLEGQVKPPKELDSNSLNKSVRCNVYYESDTLEEKQVDISPLNYDLITLSSSYIGFSDRRIIDPLSVHSHNKLEFNSAISDKKNLFFTMKKYYSALGENVFGYLPITFHIKNGENDPEFLSFSEKFFGDQEKKSVWIIKPGENTNRGNGIVICDSLLKIKEEIKSNPFPETGDHTYIIQKYIENPFLVNKRKFDIRLYTLITSTNGIAQAYFYQEGYIRTSSKDYNRKAIDNKFIHLTNDAVQKKADDYGKFENGNKMSYKDFQKYLDNKRIPKNFFYDILPNIKKIVLDTIKASFLDLDKRKRTHTFEIFGYDFLLDSDLRPWLLEINTNPCLELSSTILARIIPAMVENAFKIAVDPIFPEPLHSPKKAQASLFQDLVPENRFELIFHEAIDGKALLEDLKSRGTLENFVRPCND</sequence>
<dbReference type="AlphaFoldDB" id="A0A1R2AVI6"/>
<comment type="caution">
    <text evidence="1">The sequence shown here is derived from an EMBL/GenBank/DDBJ whole genome shotgun (WGS) entry which is preliminary data.</text>
</comment>
<dbReference type="OrthoDB" id="196367at2759"/>
<dbReference type="PROSITE" id="PS51221">
    <property type="entry name" value="TTL"/>
    <property type="match status" value="1"/>
</dbReference>
<evidence type="ECO:0008006" key="3">
    <source>
        <dbReference type="Google" id="ProtNLM"/>
    </source>
</evidence>
<keyword evidence="2" id="KW-1185">Reference proteome</keyword>
<evidence type="ECO:0000313" key="1">
    <source>
        <dbReference type="EMBL" id="OMJ68400.1"/>
    </source>
</evidence>
<reference evidence="1 2" key="1">
    <citation type="submission" date="2016-11" db="EMBL/GenBank/DDBJ databases">
        <title>The macronuclear genome of Stentor coeruleus: a giant cell with tiny introns.</title>
        <authorList>
            <person name="Slabodnick M."/>
            <person name="Ruby J.G."/>
            <person name="Reiff S.B."/>
            <person name="Swart E.C."/>
            <person name="Gosai S."/>
            <person name="Prabakaran S."/>
            <person name="Witkowska E."/>
            <person name="Larue G.E."/>
            <person name="Fisher S."/>
            <person name="Freeman R.M."/>
            <person name="Gunawardena J."/>
            <person name="Chu W."/>
            <person name="Stover N.A."/>
            <person name="Gregory B.D."/>
            <person name="Nowacki M."/>
            <person name="Derisi J."/>
            <person name="Roy S.W."/>
            <person name="Marshall W.F."/>
            <person name="Sood P."/>
        </authorList>
    </citation>
    <scope>NUCLEOTIDE SEQUENCE [LARGE SCALE GENOMIC DNA]</scope>
    <source>
        <strain evidence="1">WM001</strain>
    </source>
</reference>
<dbReference type="Gene3D" id="3.30.470.20">
    <property type="entry name" value="ATP-grasp fold, B domain"/>
    <property type="match status" value="1"/>
</dbReference>
<dbReference type="Proteomes" id="UP000187209">
    <property type="component" value="Unassembled WGS sequence"/>
</dbReference>
<evidence type="ECO:0000313" key="2">
    <source>
        <dbReference type="Proteomes" id="UP000187209"/>
    </source>
</evidence>
<dbReference type="PANTHER" id="PTHR46069:SF1">
    <property type="entry name" value="CHROMOSOME UNDETERMINED SCAFFOLD_125, WHOLE GENOME SHOTGUN SEQUENCE"/>
    <property type="match status" value="1"/>
</dbReference>
<dbReference type="EMBL" id="MPUH01001336">
    <property type="protein sequence ID" value="OMJ68400.1"/>
    <property type="molecule type" value="Genomic_DNA"/>
</dbReference>
<organism evidence="1 2">
    <name type="scientific">Stentor coeruleus</name>
    <dbReference type="NCBI Taxonomy" id="5963"/>
    <lineage>
        <taxon>Eukaryota</taxon>
        <taxon>Sar</taxon>
        <taxon>Alveolata</taxon>
        <taxon>Ciliophora</taxon>
        <taxon>Postciliodesmatophora</taxon>
        <taxon>Heterotrichea</taxon>
        <taxon>Heterotrichida</taxon>
        <taxon>Stentoridae</taxon>
        <taxon>Stentor</taxon>
    </lineage>
</organism>
<gene>
    <name evidence="1" type="ORF">SteCoe_34156</name>
</gene>
<protein>
    <recommendedName>
        <fullName evidence="3">Tubulin--tyrosine ligase-like protein 9</fullName>
    </recommendedName>
</protein>